<dbReference type="InterPro" id="IPR020899">
    <property type="entry name" value="Arg_repress_C"/>
</dbReference>
<accession>A0A9D1NC10</accession>
<dbReference type="InterPro" id="IPR036390">
    <property type="entry name" value="WH_DNA-bd_sf"/>
</dbReference>
<evidence type="ECO:0000259" key="10">
    <source>
        <dbReference type="Pfam" id="PF02863"/>
    </source>
</evidence>
<evidence type="ECO:0000256" key="3">
    <source>
        <dbReference type="ARBA" id="ARBA00022490"/>
    </source>
</evidence>
<reference evidence="11" key="2">
    <citation type="journal article" date="2021" name="PeerJ">
        <title>Extensive microbial diversity within the chicken gut microbiome revealed by metagenomics and culture.</title>
        <authorList>
            <person name="Gilroy R."/>
            <person name="Ravi A."/>
            <person name="Getino M."/>
            <person name="Pursley I."/>
            <person name="Horton D.L."/>
            <person name="Alikhan N.F."/>
            <person name="Baker D."/>
            <person name="Gharbi K."/>
            <person name="Hall N."/>
            <person name="Watson M."/>
            <person name="Adriaenssens E.M."/>
            <person name="Foster-Nyarko E."/>
            <person name="Jarju S."/>
            <person name="Secka A."/>
            <person name="Antonio M."/>
            <person name="Oren A."/>
            <person name="Chaudhuri R.R."/>
            <person name="La Ragione R."/>
            <person name="Hildebrand F."/>
            <person name="Pallen M.J."/>
        </authorList>
    </citation>
    <scope>NUCLEOTIDE SEQUENCE</scope>
    <source>
        <strain evidence="11">23406</strain>
    </source>
</reference>
<name>A0A9D1NC10_9FIRM</name>
<dbReference type="Pfam" id="PF02863">
    <property type="entry name" value="Arg_repressor_C"/>
    <property type="match status" value="1"/>
</dbReference>
<keyword evidence="7" id="KW-0678">Repressor</keyword>
<comment type="subcellular location">
    <subcellularLocation>
        <location evidence="1 7">Cytoplasm</location>
    </subcellularLocation>
</comment>
<evidence type="ECO:0000256" key="7">
    <source>
        <dbReference type="HAMAP-Rule" id="MF_00173"/>
    </source>
</evidence>
<evidence type="ECO:0000256" key="6">
    <source>
        <dbReference type="ARBA" id="ARBA00023163"/>
    </source>
</evidence>
<dbReference type="GO" id="GO:1900079">
    <property type="term" value="P:regulation of arginine biosynthetic process"/>
    <property type="evidence" value="ECO:0007669"/>
    <property type="project" value="UniProtKB-UniRule"/>
</dbReference>
<dbReference type="AlphaFoldDB" id="A0A9D1NC10"/>
<dbReference type="Gene3D" id="3.30.1360.40">
    <property type="match status" value="1"/>
</dbReference>
<dbReference type="GO" id="GO:0006526">
    <property type="term" value="P:L-arginine biosynthetic process"/>
    <property type="evidence" value="ECO:0007669"/>
    <property type="project" value="UniProtKB-KW"/>
</dbReference>
<evidence type="ECO:0000313" key="12">
    <source>
        <dbReference type="Proteomes" id="UP000886891"/>
    </source>
</evidence>
<dbReference type="GO" id="GO:0005737">
    <property type="term" value="C:cytoplasm"/>
    <property type="evidence" value="ECO:0007669"/>
    <property type="project" value="UniProtKB-SubCell"/>
</dbReference>
<gene>
    <name evidence="7 11" type="primary">argR</name>
    <name evidence="11" type="ORF">IAB14_01850</name>
</gene>
<dbReference type="InterPro" id="IPR036388">
    <property type="entry name" value="WH-like_DNA-bd_sf"/>
</dbReference>
<keyword evidence="7" id="KW-0028">Amino-acid biosynthesis</keyword>
<protein>
    <recommendedName>
        <fullName evidence="7 8">Arginine repressor</fullName>
    </recommendedName>
</protein>
<evidence type="ECO:0000256" key="8">
    <source>
        <dbReference type="NCBIfam" id="TIGR01529"/>
    </source>
</evidence>
<proteinExistence type="inferred from homology"/>
<comment type="caution">
    <text evidence="11">The sequence shown here is derived from an EMBL/GenBank/DDBJ whole genome shotgun (WGS) entry which is preliminary data.</text>
</comment>
<feature type="domain" description="Arginine repressor DNA-binding" evidence="9">
    <location>
        <begin position="1"/>
        <end position="63"/>
    </location>
</feature>
<keyword evidence="4 7" id="KW-0805">Transcription regulation</keyword>
<evidence type="ECO:0000256" key="2">
    <source>
        <dbReference type="ARBA" id="ARBA00008316"/>
    </source>
</evidence>
<dbReference type="PANTHER" id="PTHR34471">
    <property type="entry name" value="ARGININE REPRESSOR"/>
    <property type="match status" value="1"/>
</dbReference>
<keyword evidence="5 7" id="KW-0238">DNA-binding</keyword>
<dbReference type="GO" id="GO:0003700">
    <property type="term" value="F:DNA-binding transcription factor activity"/>
    <property type="evidence" value="ECO:0007669"/>
    <property type="project" value="UniProtKB-UniRule"/>
</dbReference>
<sequence>MSRQKRQEKLLEIISEQAVETQQALTEALRAAGFDVTQATVSRDIQELGLVKSSKAGGKSCYMKPLDPKLVKLKSLFHQSVISIESVNNLIVIKTINAGASSACSLIDSLDLPEIMGSVAGDDTILIVVRNEKFVKKVIKKFSDLRE</sequence>
<dbReference type="GO" id="GO:0003677">
    <property type="term" value="F:DNA binding"/>
    <property type="evidence" value="ECO:0007669"/>
    <property type="project" value="UniProtKB-KW"/>
</dbReference>
<comment type="function">
    <text evidence="7">Regulates arginine biosynthesis genes.</text>
</comment>
<keyword evidence="6 7" id="KW-0804">Transcription</keyword>
<dbReference type="Pfam" id="PF01316">
    <property type="entry name" value="Arg_repressor"/>
    <property type="match status" value="1"/>
</dbReference>
<dbReference type="SUPFAM" id="SSF55252">
    <property type="entry name" value="C-terminal domain of arginine repressor"/>
    <property type="match status" value="1"/>
</dbReference>
<evidence type="ECO:0000256" key="5">
    <source>
        <dbReference type="ARBA" id="ARBA00023125"/>
    </source>
</evidence>
<evidence type="ECO:0000259" key="9">
    <source>
        <dbReference type="Pfam" id="PF01316"/>
    </source>
</evidence>
<evidence type="ECO:0000256" key="1">
    <source>
        <dbReference type="ARBA" id="ARBA00004496"/>
    </source>
</evidence>
<dbReference type="Gene3D" id="1.10.10.10">
    <property type="entry name" value="Winged helix-like DNA-binding domain superfamily/Winged helix DNA-binding domain"/>
    <property type="match status" value="1"/>
</dbReference>
<evidence type="ECO:0000256" key="4">
    <source>
        <dbReference type="ARBA" id="ARBA00023015"/>
    </source>
</evidence>
<dbReference type="EMBL" id="DVOH01000015">
    <property type="protein sequence ID" value="HIU99841.1"/>
    <property type="molecule type" value="Genomic_DNA"/>
</dbReference>
<dbReference type="PRINTS" id="PR01467">
    <property type="entry name" value="ARGREPRESSOR"/>
</dbReference>
<comment type="pathway">
    <text evidence="7">Amino-acid biosynthesis; L-arginine biosynthesis [regulation].</text>
</comment>
<dbReference type="GO" id="GO:0034618">
    <property type="term" value="F:arginine binding"/>
    <property type="evidence" value="ECO:0007669"/>
    <property type="project" value="InterPro"/>
</dbReference>
<comment type="similarity">
    <text evidence="2 7">Belongs to the ArgR family.</text>
</comment>
<feature type="domain" description="Arginine repressor C-terminal" evidence="10">
    <location>
        <begin position="77"/>
        <end position="143"/>
    </location>
</feature>
<dbReference type="PANTHER" id="PTHR34471:SF1">
    <property type="entry name" value="ARGININE REPRESSOR"/>
    <property type="match status" value="1"/>
</dbReference>
<dbReference type="InterPro" id="IPR020900">
    <property type="entry name" value="Arg_repress_DNA-bd"/>
</dbReference>
<dbReference type="InterPro" id="IPR001669">
    <property type="entry name" value="Arg_repress"/>
</dbReference>
<keyword evidence="3 7" id="KW-0963">Cytoplasm</keyword>
<reference evidence="11" key="1">
    <citation type="submission" date="2020-10" db="EMBL/GenBank/DDBJ databases">
        <authorList>
            <person name="Gilroy R."/>
        </authorList>
    </citation>
    <scope>NUCLEOTIDE SEQUENCE</scope>
    <source>
        <strain evidence="11">23406</strain>
    </source>
</reference>
<organism evidence="11 12">
    <name type="scientific">Candidatus Stercoripulliclostridium merdipullorum</name>
    <dbReference type="NCBI Taxonomy" id="2840952"/>
    <lineage>
        <taxon>Bacteria</taxon>
        <taxon>Bacillati</taxon>
        <taxon>Bacillota</taxon>
        <taxon>Clostridia</taxon>
        <taxon>Eubacteriales</taxon>
        <taxon>Candidatus Stercoripulliclostridium</taxon>
    </lineage>
</organism>
<dbReference type="NCBIfam" id="TIGR01529">
    <property type="entry name" value="argR_whole"/>
    <property type="match status" value="1"/>
</dbReference>
<keyword evidence="7" id="KW-0055">Arginine biosynthesis</keyword>
<dbReference type="InterPro" id="IPR036251">
    <property type="entry name" value="Arg_repress_C_sf"/>
</dbReference>
<dbReference type="HAMAP" id="MF_00173">
    <property type="entry name" value="Arg_repressor"/>
    <property type="match status" value="1"/>
</dbReference>
<dbReference type="GO" id="GO:0051259">
    <property type="term" value="P:protein complex oligomerization"/>
    <property type="evidence" value="ECO:0007669"/>
    <property type="project" value="InterPro"/>
</dbReference>
<dbReference type="SUPFAM" id="SSF46785">
    <property type="entry name" value="Winged helix' DNA-binding domain"/>
    <property type="match status" value="1"/>
</dbReference>
<dbReference type="Proteomes" id="UP000886891">
    <property type="component" value="Unassembled WGS sequence"/>
</dbReference>
<evidence type="ECO:0000313" key="11">
    <source>
        <dbReference type="EMBL" id="HIU99841.1"/>
    </source>
</evidence>